<proteinExistence type="predicted"/>
<keyword evidence="2" id="KW-1185">Reference proteome</keyword>
<reference evidence="1 2" key="1">
    <citation type="submission" date="2008-10" db="EMBL/GenBank/DDBJ databases">
        <title>Draft genome sequence of Collinsella stercoris (DSM 13279).</title>
        <authorList>
            <person name="Sudarsanam P."/>
            <person name="Ley R."/>
            <person name="Guruge J."/>
            <person name="Turnbaugh P.J."/>
            <person name="Mahowald M."/>
            <person name="Liep D."/>
            <person name="Gordon J."/>
        </authorList>
    </citation>
    <scope>NUCLEOTIDE SEQUENCE [LARGE SCALE GENOMIC DNA]</scope>
    <source>
        <strain evidence="1 2">DSM 13279</strain>
    </source>
</reference>
<dbReference type="EMBL" id="ABXJ01000014">
    <property type="protein sequence ID" value="EEA91494.1"/>
    <property type="molecule type" value="Genomic_DNA"/>
</dbReference>
<protein>
    <submittedName>
        <fullName evidence="1">Uncharacterized protein</fullName>
    </submittedName>
</protein>
<organism evidence="1 2">
    <name type="scientific">Collinsella stercoris DSM 13279</name>
    <dbReference type="NCBI Taxonomy" id="445975"/>
    <lineage>
        <taxon>Bacteria</taxon>
        <taxon>Bacillati</taxon>
        <taxon>Actinomycetota</taxon>
        <taxon>Coriobacteriia</taxon>
        <taxon>Coriobacteriales</taxon>
        <taxon>Coriobacteriaceae</taxon>
        <taxon>Collinsella</taxon>
    </lineage>
</organism>
<name>B6G872_9ACTN</name>
<gene>
    <name evidence="1" type="ORF">COLSTE_00262</name>
</gene>
<dbReference type="HOGENOM" id="CLU_2786714_0_0_11"/>
<reference evidence="1 2" key="2">
    <citation type="submission" date="2008-10" db="EMBL/GenBank/DDBJ databases">
        <authorList>
            <person name="Fulton L."/>
            <person name="Clifton S."/>
            <person name="Fulton B."/>
            <person name="Xu J."/>
            <person name="Minx P."/>
            <person name="Pepin K.H."/>
            <person name="Johnson M."/>
            <person name="Thiruvilangam P."/>
            <person name="Bhonagiri V."/>
            <person name="Nash W.E."/>
            <person name="Mardis E.R."/>
            <person name="Wilson R.K."/>
        </authorList>
    </citation>
    <scope>NUCLEOTIDE SEQUENCE [LARGE SCALE GENOMIC DNA]</scope>
    <source>
        <strain evidence="1 2">DSM 13279</strain>
    </source>
</reference>
<accession>B6G872</accession>
<comment type="caution">
    <text evidence="1">The sequence shown here is derived from an EMBL/GenBank/DDBJ whole genome shotgun (WGS) entry which is preliminary data.</text>
</comment>
<dbReference type="AlphaFoldDB" id="B6G872"/>
<evidence type="ECO:0000313" key="1">
    <source>
        <dbReference type="EMBL" id="EEA91494.1"/>
    </source>
</evidence>
<dbReference type="Proteomes" id="UP000003560">
    <property type="component" value="Unassembled WGS sequence"/>
</dbReference>
<evidence type="ECO:0000313" key="2">
    <source>
        <dbReference type="Proteomes" id="UP000003560"/>
    </source>
</evidence>
<sequence>MMYDFQREVFSSWSKYPNCASNIHPGANKTQGFVQAQRGGKAIKATATWMNIGLHAHYLGCCQSLVYA</sequence>